<keyword evidence="6" id="KW-0808">Transferase</keyword>
<dbReference type="SMR" id="A0A0M4DZE2"/>
<evidence type="ECO:0000256" key="5">
    <source>
        <dbReference type="ARBA" id="ARBA00012596"/>
    </source>
</evidence>
<evidence type="ECO:0000256" key="8">
    <source>
        <dbReference type="ARBA" id="ARBA00022824"/>
    </source>
</evidence>
<dbReference type="GO" id="GO:0045547">
    <property type="term" value="F:ditrans,polycis-polyprenyl diphosphate synthase [(2E,6E)-farnesyl diphosphate specific] activity"/>
    <property type="evidence" value="ECO:0007669"/>
    <property type="project" value="UniProtKB-EC"/>
</dbReference>
<reference evidence="13 14" key="1">
    <citation type="submission" date="2015-08" db="EMBL/GenBank/DDBJ databases">
        <title>Ancestral chromatin configuration constrains chromatin evolution on differentiating sex chromosomes in Drosophila.</title>
        <authorList>
            <person name="Zhou Q."/>
            <person name="Bachtrog D."/>
        </authorList>
    </citation>
    <scope>NUCLEOTIDE SEQUENCE [LARGE SCALE GENOMIC DNA]</scope>
    <source>
        <tissue evidence="13">Whole larvae</tissue>
    </source>
</reference>
<keyword evidence="11" id="KW-0472">Membrane</keyword>
<dbReference type="SUPFAM" id="SSF64005">
    <property type="entry name" value="Undecaprenyl diphosphate synthase"/>
    <property type="match status" value="1"/>
</dbReference>
<protein>
    <recommendedName>
        <fullName evidence="5">ditrans,polycis-polyprenyl diphosphate synthase [(2E,6E)-farnesyldiphosphate specific]</fullName>
        <ecNumber evidence="5">2.5.1.87</ecNumber>
    </recommendedName>
</protein>
<evidence type="ECO:0000256" key="11">
    <source>
        <dbReference type="ARBA" id="ARBA00023136"/>
    </source>
</evidence>
<evidence type="ECO:0000256" key="6">
    <source>
        <dbReference type="ARBA" id="ARBA00022679"/>
    </source>
</evidence>
<evidence type="ECO:0000256" key="1">
    <source>
        <dbReference type="ARBA" id="ARBA00001946"/>
    </source>
</evidence>
<evidence type="ECO:0000313" key="13">
    <source>
        <dbReference type="EMBL" id="ALC37941.1"/>
    </source>
</evidence>
<accession>A0A0M4DZE2</accession>
<gene>
    <name evidence="13" type="ORF">Dbus_chr2Lg26</name>
</gene>
<sequence length="265" mass="30935">MMQLICPVIGWLIWLFFYLHWQLQLLWRRLHALVCRSCDYWQCDQRELFKRASHELEKLPQHLVLVIAPDERYVDAALLKNILSYALNIGIKYLSIYDTRTARTGHVELSKLCEPTKSRAMLWPPSKQKEQNGNCNGTRNGYAGNGLHPTQLQVYQIGHDDCHALIADVCRELYEQSAEAKQKLLQKRETLTDAISAGLNKRLEFAVPEPELGIVFAKQTCTYGLLPWHVRFTEFHTHHSGRYFGARTFLQVLYKYARCEQRWGK</sequence>
<dbReference type="EC" id="2.5.1.87" evidence="5"/>
<dbReference type="AlphaFoldDB" id="A0A0M4DZE2"/>
<dbReference type="InterPro" id="IPR038887">
    <property type="entry name" value="Nus1/NgBR"/>
</dbReference>
<comment type="catalytic activity">
    <reaction evidence="12">
        <text>n isopentenyl diphosphate + (2E,6E)-farnesyl diphosphate = a di-trans,poly-cis-polyprenyl diphosphate + n diphosphate</text>
        <dbReference type="Rhea" id="RHEA:53008"/>
        <dbReference type="Rhea" id="RHEA-COMP:19494"/>
        <dbReference type="ChEBI" id="CHEBI:33019"/>
        <dbReference type="ChEBI" id="CHEBI:128769"/>
        <dbReference type="ChEBI" id="CHEBI:136960"/>
        <dbReference type="ChEBI" id="CHEBI:175763"/>
        <dbReference type="EC" id="2.5.1.87"/>
    </reaction>
</comment>
<dbReference type="Gene3D" id="3.40.1180.10">
    <property type="entry name" value="Decaprenyl diphosphate synthase-like"/>
    <property type="match status" value="1"/>
</dbReference>
<comment type="pathway">
    <text evidence="3">Protein modification; protein glycosylation.</text>
</comment>
<dbReference type="OMA" id="GYELIWR"/>
<evidence type="ECO:0000313" key="14">
    <source>
        <dbReference type="Proteomes" id="UP000494163"/>
    </source>
</evidence>
<evidence type="ECO:0000256" key="3">
    <source>
        <dbReference type="ARBA" id="ARBA00004922"/>
    </source>
</evidence>
<comment type="cofactor">
    <cofactor evidence="1">
        <name>Mg(2+)</name>
        <dbReference type="ChEBI" id="CHEBI:18420"/>
    </cofactor>
</comment>
<dbReference type="EMBL" id="CP012523">
    <property type="protein sequence ID" value="ALC37941.1"/>
    <property type="molecule type" value="Genomic_DNA"/>
</dbReference>
<dbReference type="OrthoDB" id="19639at2759"/>
<evidence type="ECO:0000256" key="7">
    <source>
        <dbReference type="ARBA" id="ARBA00022692"/>
    </source>
</evidence>
<dbReference type="STRING" id="30019.A0A0M4DZE2"/>
<dbReference type="GO" id="GO:1904423">
    <property type="term" value="C:dehydrodolichyl diphosphate synthase complex"/>
    <property type="evidence" value="ECO:0007669"/>
    <property type="project" value="InterPro"/>
</dbReference>
<organism evidence="13 14">
    <name type="scientific">Drosophila busckii</name>
    <name type="common">Fruit fly</name>
    <dbReference type="NCBI Taxonomy" id="30019"/>
    <lineage>
        <taxon>Eukaryota</taxon>
        <taxon>Metazoa</taxon>
        <taxon>Ecdysozoa</taxon>
        <taxon>Arthropoda</taxon>
        <taxon>Hexapoda</taxon>
        <taxon>Insecta</taxon>
        <taxon>Pterygota</taxon>
        <taxon>Neoptera</taxon>
        <taxon>Endopterygota</taxon>
        <taxon>Diptera</taxon>
        <taxon>Brachycera</taxon>
        <taxon>Muscomorpha</taxon>
        <taxon>Ephydroidea</taxon>
        <taxon>Drosophilidae</taxon>
        <taxon>Drosophila</taxon>
    </lineage>
</organism>
<keyword evidence="7" id="KW-0812">Transmembrane</keyword>
<evidence type="ECO:0000256" key="9">
    <source>
        <dbReference type="ARBA" id="ARBA00022842"/>
    </source>
</evidence>
<evidence type="ECO:0000256" key="12">
    <source>
        <dbReference type="ARBA" id="ARBA00047353"/>
    </source>
</evidence>
<dbReference type="PANTHER" id="PTHR21528:SF0">
    <property type="entry name" value="DEHYDRODOLICHYL DIPHOSPHATE SYNTHASE COMPLEX SUBUNIT NUS1"/>
    <property type="match status" value="1"/>
</dbReference>
<evidence type="ECO:0000256" key="10">
    <source>
        <dbReference type="ARBA" id="ARBA00022989"/>
    </source>
</evidence>
<proteinExistence type="inferred from homology"/>
<keyword evidence="10" id="KW-1133">Transmembrane helix</keyword>
<dbReference type="GO" id="GO:0005789">
    <property type="term" value="C:endoplasmic reticulum membrane"/>
    <property type="evidence" value="ECO:0007669"/>
    <property type="project" value="UniProtKB-SubCell"/>
</dbReference>
<dbReference type="PANTHER" id="PTHR21528">
    <property type="entry name" value="DEHYDRODOLICHYL DIPHOSPHATE SYNTHASE COMPLEX SUBUNIT NUS1"/>
    <property type="match status" value="1"/>
</dbReference>
<name>A0A0M4DZE2_DROBS</name>
<dbReference type="InterPro" id="IPR036424">
    <property type="entry name" value="UPP_synth-like_sf"/>
</dbReference>
<keyword evidence="8" id="KW-0256">Endoplasmic reticulum</keyword>
<keyword evidence="14" id="KW-1185">Reference proteome</keyword>
<dbReference type="UniPathway" id="UPA00378"/>
<dbReference type="Proteomes" id="UP000494163">
    <property type="component" value="Chromosome 2L"/>
</dbReference>
<evidence type="ECO:0000256" key="4">
    <source>
        <dbReference type="ARBA" id="ARBA00005432"/>
    </source>
</evidence>
<evidence type="ECO:0000256" key="2">
    <source>
        <dbReference type="ARBA" id="ARBA00004586"/>
    </source>
</evidence>
<comment type="subcellular location">
    <subcellularLocation>
        <location evidence="2">Endoplasmic reticulum membrane</location>
    </subcellularLocation>
</comment>
<keyword evidence="9" id="KW-0460">Magnesium</keyword>
<comment type="similarity">
    <text evidence="4">Belongs to the UPP synthase family.</text>
</comment>